<evidence type="ECO:0000256" key="1">
    <source>
        <dbReference type="SAM" id="Phobius"/>
    </source>
</evidence>
<feature type="transmembrane region" description="Helical" evidence="1">
    <location>
        <begin position="12"/>
        <end position="35"/>
    </location>
</feature>
<evidence type="ECO:0000313" key="2">
    <source>
        <dbReference type="EMBL" id="MBP2026715.1"/>
    </source>
</evidence>
<keyword evidence="1" id="KW-1133">Transmembrane helix</keyword>
<name>A0ABS4KH78_9FIRM</name>
<dbReference type="Proteomes" id="UP001314903">
    <property type="component" value="Unassembled WGS sequence"/>
</dbReference>
<protein>
    <submittedName>
        <fullName evidence="2">Uncharacterized protein</fullName>
    </submittedName>
</protein>
<reference evidence="2 3" key="1">
    <citation type="submission" date="2021-03" db="EMBL/GenBank/DDBJ databases">
        <title>Genomic Encyclopedia of Type Strains, Phase IV (KMG-IV): sequencing the most valuable type-strain genomes for metagenomic binning, comparative biology and taxonomic classification.</title>
        <authorList>
            <person name="Goeker M."/>
        </authorList>
    </citation>
    <scope>NUCLEOTIDE SEQUENCE [LARGE SCALE GENOMIC DNA]</scope>
    <source>
        <strain evidence="2 3">DSM 27512</strain>
    </source>
</reference>
<organism evidence="2 3">
    <name type="scientific">Acetoanaerobium pronyense</name>
    <dbReference type="NCBI Taxonomy" id="1482736"/>
    <lineage>
        <taxon>Bacteria</taxon>
        <taxon>Bacillati</taxon>
        <taxon>Bacillota</taxon>
        <taxon>Clostridia</taxon>
        <taxon>Peptostreptococcales</taxon>
        <taxon>Filifactoraceae</taxon>
        <taxon>Acetoanaerobium</taxon>
    </lineage>
</organism>
<dbReference type="EMBL" id="JAGGLI010000003">
    <property type="protein sequence ID" value="MBP2026715.1"/>
    <property type="molecule type" value="Genomic_DNA"/>
</dbReference>
<gene>
    <name evidence="2" type="ORF">J2Z35_000504</name>
</gene>
<keyword evidence="3" id="KW-1185">Reference proteome</keyword>
<keyword evidence="1" id="KW-0472">Membrane</keyword>
<evidence type="ECO:0000313" key="3">
    <source>
        <dbReference type="Proteomes" id="UP001314903"/>
    </source>
</evidence>
<keyword evidence="1" id="KW-0812">Transmembrane</keyword>
<proteinExistence type="predicted"/>
<comment type="caution">
    <text evidence="2">The sequence shown here is derived from an EMBL/GenBank/DDBJ whole genome shotgun (WGS) entry which is preliminary data.</text>
</comment>
<sequence length="39" mass="3947">MGESAIVKAISTGISATAIYLIGGIDILIQTLLIITSQG</sequence>
<accession>A0ABS4KH78</accession>